<dbReference type="EMBL" id="MT142525">
    <property type="protein sequence ID" value="QJA84179.1"/>
    <property type="molecule type" value="Genomic_DNA"/>
</dbReference>
<accession>A0A6M3KQ47</accession>
<name>A0A6M3KQ47_9ZZZZ</name>
<evidence type="ECO:0000313" key="1">
    <source>
        <dbReference type="EMBL" id="QJA65174.1"/>
    </source>
</evidence>
<protein>
    <submittedName>
        <fullName evidence="2">Uncharacterized protein</fullName>
    </submittedName>
</protein>
<proteinExistence type="predicted"/>
<sequence length="445" mass="49532">MPRGQDAPIRRGGEIDPYVAGSALQRKQQAGNRLIAAMQESGQTARTAMQERGATQRTGMQVSAQQAMEAARLAAEDRRGAEAERARREDREFAMARQEGEQLFETKQTQLQREHEDAIMQEQWDRADKIMEQQRVLQSFRDEVEMKNAGLDRNAYLSTVKMMANKESAKEKLATNLIMEEEKEDRNTAMSSEVENGAVQAFADDKRSDYPVVAAVVEEMGKVKKGILQKFSERGPGIATTVATWRGAGKIRELSKEVKKGGPRPLAIVQDQISQTGSTISIEELHPENIKTLEQRLAYNDVQAEDVRNTAAVLRGAFKAVSGKITAAESDTERNFWKETRMKISGMQNSINKLKTSTRLVEGSKTETVGKRVNAGLGITSIGRQIKMLKETGLNNWEAILDTMMKSEDPYQPYVPAEGMTPFARQIREDYNAILGRVSSTVGGL</sequence>
<dbReference type="EMBL" id="MT141533">
    <property type="protein sequence ID" value="QJA65174.1"/>
    <property type="molecule type" value="Genomic_DNA"/>
</dbReference>
<reference evidence="2" key="1">
    <citation type="submission" date="2020-03" db="EMBL/GenBank/DDBJ databases">
        <title>The deep terrestrial virosphere.</title>
        <authorList>
            <person name="Holmfeldt K."/>
            <person name="Nilsson E."/>
            <person name="Simone D."/>
            <person name="Lopez-Fernandez M."/>
            <person name="Wu X."/>
            <person name="de Brujin I."/>
            <person name="Lundin D."/>
            <person name="Andersson A."/>
            <person name="Bertilsson S."/>
            <person name="Dopson M."/>
        </authorList>
    </citation>
    <scope>NUCLEOTIDE SEQUENCE</scope>
    <source>
        <strain evidence="2">MM415A00216</strain>
        <strain evidence="1">MM415B00427</strain>
    </source>
</reference>
<evidence type="ECO:0000313" key="2">
    <source>
        <dbReference type="EMBL" id="QJA84179.1"/>
    </source>
</evidence>
<gene>
    <name evidence="2" type="ORF">MM415A00216_0023</name>
    <name evidence="1" type="ORF">MM415B00427_0028</name>
</gene>
<organism evidence="2">
    <name type="scientific">viral metagenome</name>
    <dbReference type="NCBI Taxonomy" id="1070528"/>
    <lineage>
        <taxon>unclassified sequences</taxon>
        <taxon>metagenomes</taxon>
        <taxon>organismal metagenomes</taxon>
    </lineage>
</organism>
<dbReference type="AlphaFoldDB" id="A0A6M3KQ47"/>